<gene>
    <name evidence="2" type="ORF">Cvel_27399</name>
</gene>
<dbReference type="VEuPathDB" id="CryptoDB:Cvel_27399"/>
<name>A0A0G4HGQ5_9ALVE</name>
<sequence length="1028" mass="110660">MGRWLPLKRQTITTRRIPALQSEMGLYLKPALADPRSAHHLAWDHWSTPQGTSHLGILTKTINADWELIVACLGCPDAGIHHSGEKTKEIIQATLASAGINMKTQVPGTYGTTPDLERLKTVVLCNRLQFSQLQWLTDILKPFQEAILVAQIQKANREVIDRQIEKINAVLSRAYPGEGDPAEQDSGMPSPQVAPVSAPAPASASRVSSRADAPVIDILDDDDDDASPTGTALSMPGLAASPSASSSPSASPSASLSAFGFADEAADELDSLLQGSGIELQSEKDEISALVGSYYLWWAYEAQRHIYASVEGFIDKEQSLSEQVRQREFLTPLVDLIRGELAARFPLDQLRNAARWPDAVIASYCLDPRTGHLNQLTDPDIKAAVEERFYQIVARVKMQELLDRRAARGGNPLTEQEQQLAYQKLTNREAGSEGPATKFIKEFQTYIGNRGGRSDEEELDALLDDIGIEGLREREAPSESPAASALSVSAPGAPTLATREEYNTCFDLLVESCFSFRGMVASKRRCAMPSENVDRMLTLGINLRLHDKAFDTRRKHNLGEGWTAKQVQRAFQSDQEKQGRKIMRQVYEQQLEKAEEGEKQAIATQMVSSGLVAAQQAQAEQLAGLPQPKRKRGETTETGSEAAASSSSSSSRGRPLAGLDVPPPGFANDNLEHGDGSLFFGGFNAGATADFSSLASVGTVMLVQLMEFTLTLSAPSLTRVGGAADSPFDGLSIVVRFMNQLTTLEVPLLEEVVEGVQLLACPALQTFDAPSLRTVGKAVIVQGAAPIVLDLPALSTVGDGISVTLNVRLTSIEIPSLTSVGGDVTVTFNALLTRIRVNALLLSSIGGSLTIGFNGADDPAIVFGRRLTGSSEDSGVPSRKLQDGAREIDMSSLSSVGGNVTVTENESFKVLNLAGLQTVATDVIIDSNPGMQVDGSVIVVDNPLFNNEELIDSVEGIFIANGGKIIKGKAFDFSGLDFDALKKPWDDLGKVSGDPLKNLNLKMFDLGDKDFLKGFEKALDLSKIPKFN</sequence>
<feature type="region of interest" description="Disordered" evidence="1">
    <location>
        <begin position="175"/>
        <end position="253"/>
    </location>
</feature>
<protein>
    <submittedName>
        <fullName evidence="2">Uncharacterized protein</fullName>
    </submittedName>
</protein>
<evidence type="ECO:0000313" key="2">
    <source>
        <dbReference type="EMBL" id="CEM43267.1"/>
    </source>
</evidence>
<accession>A0A0G4HGQ5</accession>
<feature type="compositionally biased region" description="Low complexity" evidence="1">
    <location>
        <begin position="636"/>
        <end position="654"/>
    </location>
</feature>
<evidence type="ECO:0000256" key="1">
    <source>
        <dbReference type="SAM" id="MobiDB-lite"/>
    </source>
</evidence>
<reference evidence="2" key="1">
    <citation type="submission" date="2014-11" db="EMBL/GenBank/DDBJ databases">
        <authorList>
            <person name="Otto D Thomas"/>
            <person name="Naeem Raeece"/>
        </authorList>
    </citation>
    <scope>NUCLEOTIDE SEQUENCE</scope>
</reference>
<feature type="region of interest" description="Disordered" evidence="1">
    <location>
        <begin position="620"/>
        <end position="668"/>
    </location>
</feature>
<dbReference type="AlphaFoldDB" id="A0A0G4HGQ5"/>
<dbReference type="EMBL" id="CDMZ01002647">
    <property type="protein sequence ID" value="CEM43267.1"/>
    <property type="molecule type" value="Genomic_DNA"/>
</dbReference>
<organism evidence="2">
    <name type="scientific">Chromera velia CCMP2878</name>
    <dbReference type="NCBI Taxonomy" id="1169474"/>
    <lineage>
        <taxon>Eukaryota</taxon>
        <taxon>Sar</taxon>
        <taxon>Alveolata</taxon>
        <taxon>Colpodellida</taxon>
        <taxon>Chromeraceae</taxon>
        <taxon>Chromera</taxon>
    </lineage>
</organism>
<proteinExistence type="predicted"/>
<feature type="compositionally biased region" description="Low complexity" evidence="1">
    <location>
        <begin position="189"/>
        <end position="217"/>
    </location>
</feature>
<feature type="compositionally biased region" description="Low complexity" evidence="1">
    <location>
        <begin position="232"/>
        <end position="253"/>
    </location>
</feature>